<dbReference type="EMBL" id="JALNTZ010000007">
    <property type="protein sequence ID" value="KAJ3645711.1"/>
    <property type="molecule type" value="Genomic_DNA"/>
</dbReference>
<comment type="caution">
    <text evidence="9">The sequence shown here is derived from an EMBL/GenBank/DDBJ whole genome shotgun (WGS) entry which is preliminary data.</text>
</comment>
<dbReference type="SUPFAM" id="SSF57302">
    <property type="entry name" value="Snake toxin-like"/>
    <property type="match status" value="1"/>
</dbReference>
<dbReference type="PANTHER" id="PTHR33562">
    <property type="entry name" value="ATILLA, ISOFORM B-RELATED-RELATED"/>
    <property type="match status" value="1"/>
</dbReference>
<protein>
    <recommendedName>
        <fullName evidence="11">Protein quiver</fullName>
    </recommendedName>
</protein>
<evidence type="ECO:0000313" key="10">
    <source>
        <dbReference type="Proteomes" id="UP001168821"/>
    </source>
</evidence>
<sequence>MANFLSIVFLLGCIILQQSQLAASIQCYECSGPLTTKSDCVKLKHIPPSDCEDGEICAAYVLKKPDVEVLYRSCAADNLCATLVEQYENNSAVTVGSCAVCITDECNSASIKVAILALSLMSFVMCLLL</sequence>
<evidence type="ECO:0000256" key="2">
    <source>
        <dbReference type="ARBA" id="ARBA00022622"/>
    </source>
</evidence>
<keyword evidence="7" id="KW-0449">Lipoprotein</keyword>
<keyword evidence="5" id="KW-1133">Transmembrane helix</keyword>
<name>A0AA38M6W5_9CUCU</name>
<evidence type="ECO:0000256" key="6">
    <source>
        <dbReference type="ARBA" id="ARBA00023136"/>
    </source>
</evidence>
<evidence type="ECO:0000256" key="4">
    <source>
        <dbReference type="ARBA" id="ARBA00022729"/>
    </source>
</evidence>
<evidence type="ECO:0000256" key="1">
    <source>
        <dbReference type="ARBA" id="ARBA00004589"/>
    </source>
</evidence>
<evidence type="ECO:0000256" key="5">
    <source>
        <dbReference type="ARBA" id="ARBA00022989"/>
    </source>
</evidence>
<organism evidence="9 10">
    <name type="scientific">Zophobas morio</name>
    <dbReference type="NCBI Taxonomy" id="2755281"/>
    <lineage>
        <taxon>Eukaryota</taxon>
        <taxon>Metazoa</taxon>
        <taxon>Ecdysozoa</taxon>
        <taxon>Arthropoda</taxon>
        <taxon>Hexapoda</taxon>
        <taxon>Insecta</taxon>
        <taxon>Pterygota</taxon>
        <taxon>Neoptera</taxon>
        <taxon>Endopterygota</taxon>
        <taxon>Coleoptera</taxon>
        <taxon>Polyphaga</taxon>
        <taxon>Cucujiformia</taxon>
        <taxon>Tenebrionidae</taxon>
        <taxon>Zophobas</taxon>
    </lineage>
</organism>
<keyword evidence="4 8" id="KW-0732">Signal</keyword>
<accession>A0AA38M6W5</accession>
<evidence type="ECO:0000256" key="3">
    <source>
        <dbReference type="ARBA" id="ARBA00022692"/>
    </source>
</evidence>
<keyword evidence="10" id="KW-1185">Reference proteome</keyword>
<feature type="chain" id="PRO_5041439888" description="Protein quiver" evidence="8">
    <location>
        <begin position="25"/>
        <end position="129"/>
    </location>
</feature>
<proteinExistence type="predicted"/>
<evidence type="ECO:0000256" key="8">
    <source>
        <dbReference type="SAM" id="SignalP"/>
    </source>
</evidence>
<reference evidence="9" key="1">
    <citation type="journal article" date="2023" name="G3 (Bethesda)">
        <title>Whole genome assemblies of Zophobas morio and Tenebrio molitor.</title>
        <authorList>
            <person name="Kaur S."/>
            <person name="Stinson S.A."/>
            <person name="diCenzo G.C."/>
        </authorList>
    </citation>
    <scope>NUCLEOTIDE SEQUENCE</scope>
    <source>
        <strain evidence="9">QUZm001</strain>
    </source>
</reference>
<dbReference type="Proteomes" id="UP001168821">
    <property type="component" value="Unassembled WGS sequence"/>
</dbReference>
<keyword evidence="6" id="KW-0472">Membrane</keyword>
<evidence type="ECO:0000256" key="7">
    <source>
        <dbReference type="ARBA" id="ARBA00023288"/>
    </source>
</evidence>
<keyword evidence="2" id="KW-0336">GPI-anchor</keyword>
<evidence type="ECO:0008006" key="11">
    <source>
        <dbReference type="Google" id="ProtNLM"/>
    </source>
</evidence>
<dbReference type="InterPro" id="IPR050975">
    <property type="entry name" value="Sleep_regulator"/>
</dbReference>
<dbReference type="AlphaFoldDB" id="A0AA38M6W5"/>
<keyword evidence="3" id="KW-0812">Transmembrane</keyword>
<keyword evidence="2" id="KW-0325">Glycoprotein</keyword>
<gene>
    <name evidence="9" type="ORF">Zmor_023350</name>
</gene>
<dbReference type="GO" id="GO:0098552">
    <property type="term" value="C:side of membrane"/>
    <property type="evidence" value="ECO:0007669"/>
    <property type="project" value="UniProtKB-KW"/>
</dbReference>
<dbReference type="Gene3D" id="2.10.60.10">
    <property type="entry name" value="CD59"/>
    <property type="match status" value="1"/>
</dbReference>
<comment type="subcellular location">
    <subcellularLocation>
        <location evidence="1">Membrane</location>
        <topology evidence="1">Lipid-anchor</topology>
        <topology evidence="1">GPI-anchor</topology>
    </subcellularLocation>
</comment>
<dbReference type="InterPro" id="IPR045860">
    <property type="entry name" value="Snake_toxin-like_sf"/>
</dbReference>
<evidence type="ECO:0000313" key="9">
    <source>
        <dbReference type="EMBL" id="KAJ3645711.1"/>
    </source>
</evidence>
<feature type="signal peptide" evidence="8">
    <location>
        <begin position="1"/>
        <end position="24"/>
    </location>
</feature>